<feature type="transmembrane region" description="Helical" evidence="1">
    <location>
        <begin position="126"/>
        <end position="145"/>
    </location>
</feature>
<dbReference type="Proteomes" id="UP000248724">
    <property type="component" value="Unassembled WGS sequence"/>
</dbReference>
<dbReference type="AlphaFoldDB" id="A0A2W5Z143"/>
<sequence>MRREAKTGCLAVVALSLATAIVVGTWDLLHQQFDPSVAAIRDHPIAATGTVIQPEIDGLGGDPAVSYHYSVGGHIYDGYDVASSATGDVLRLKAGDHVPIQYAAAVPSVSCVAASTDCPNGVFDPYLAAFVFWALALVLVFALGCQRLSRHLRKRSRGAST</sequence>
<proteinExistence type="predicted"/>
<keyword evidence="1" id="KW-1133">Transmembrane helix</keyword>
<keyword evidence="1" id="KW-0472">Membrane</keyword>
<organism evidence="2 3">
    <name type="scientific">Candidatus Aeolococcus gillhamiae</name>
    <dbReference type="NCBI Taxonomy" id="3127015"/>
    <lineage>
        <taxon>Bacteria</taxon>
        <taxon>Bacillati</taxon>
        <taxon>Candidatus Dormiibacterota</taxon>
        <taxon>Candidatus Dormibacteria</taxon>
        <taxon>Candidatus Aeolococcales</taxon>
        <taxon>Candidatus Aeolococcaceae</taxon>
        <taxon>Candidatus Aeolococcus</taxon>
    </lineage>
</organism>
<evidence type="ECO:0000256" key="1">
    <source>
        <dbReference type="SAM" id="Phobius"/>
    </source>
</evidence>
<keyword evidence="1" id="KW-0812">Transmembrane</keyword>
<comment type="caution">
    <text evidence="2">The sequence shown here is derived from an EMBL/GenBank/DDBJ whole genome shotgun (WGS) entry which is preliminary data.</text>
</comment>
<dbReference type="EMBL" id="QHBU01000228">
    <property type="protein sequence ID" value="PZR79013.1"/>
    <property type="molecule type" value="Genomic_DNA"/>
</dbReference>
<reference evidence="2 3" key="1">
    <citation type="journal article" date="2017" name="Nature">
        <title>Atmospheric trace gases support primary production in Antarctic desert surface soil.</title>
        <authorList>
            <person name="Ji M."/>
            <person name="Greening C."/>
            <person name="Vanwonterghem I."/>
            <person name="Carere C.R."/>
            <person name="Bay S.K."/>
            <person name="Steen J.A."/>
            <person name="Montgomery K."/>
            <person name="Lines T."/>
            <person name="Beardall J."/>
            <person name="van Dorst J."/>
            <person name="Snape I."/>
            <person name="Stott M.B."/>
            <person name="Hugenholtz P."/>
            <person name="Ferrari B.C."/>
        </authorList>
    </citation>
    <scope>NUCLEOTIDE SEQUENCE [LARGE SCALE GENOMIC DNA]</scope>
    <source>
        <strain evidence="2">RRmetagenome_bin12</strain>
    </source>
</reference>
<accession>A0A2W5Z143</accession>
<protein>
    <recommendedName>
        <fullName evidence="4">DUF3592 domain-containing protein</fullName>
    </recommendedName>
</protein>
<name>A0A2W5Z143_9BACT</name>
<evidence type="ECO:0000313" key="3">
    <source>
        <dbReference type="Proteomes" id="UP000248724"/>
    </source>
</evidence>
<evidence type="ECO:0000313" key="2">
    <source>
        <dbReference type="EMBL" id="PZR79013.1"/>
    </source>
</evidence>
<gene>
    <name evidence="2" type="ORF">DLM65_11605</name>
</gene>
<evidence type="ECO:0008006" key="4">
    <source>
        <dbReference type="Google" id="ProtNLM"/>
    </source>
</evidence>